<proteinExistence type="predicted"/>
<gene>
    <name evidence="1" type="ORF">P245_15425</name>
</gene>
<accession>A0A0E3BE58</accession>
<sequence length="87" mass="9298">MAQAKTEFRLLMSPLSRTIYAGRVKDIGGSTALSVGVRHDVTNDFLSCVMQLGEAMGGKFAINNEEGQWEVTVTKRAAQAAQGGEHG</sequence>
<dbReference type="RefSeq" id="WP_131421340.1">
    <property type="nucleotide sequence ID" value="NZ_AWTN01000095.1"/>
</dbReference>
<dbReference type="EMBL" id="AWTN01000095">
    <property type="protein sequence ID" value="KGG90698.1"/>
    <property type="molecule type" value="Genomic_DNA"/>
</dbReference>
<dbReference type="AlphaFoldDB" id="A0A0E3BE58"/>
<dbReference type="Pfam" id="PF24233">
    <property type="entry name" value="DUF7446"/>
    <property type="match status" value="1"/>
</dbReference>
<protein>
    <submittedName>
        <fullName evidence="1">Uncharacterized protein</fullName>
    </submittedName>
</protein>
<dbReference type="InterPro" id="IPR055869">
    <property type="entry name" value="DUF7446"/>
</dbReference>
<name>A0A0E3BE58_9BURK</name>
<reference evidence="1 2" key="1">
    <citation type="submission" date="2013-09" db="EMBL/GenBank/DDBJ databases">
        <title>High correlation between genotypes and phenotypes of environmental bacteria Comamonas testosteroni strains.</title>
        <authorList>
            <person name="Liu L."/>
            <person name="Zhu W."/>
            <person name="Xia X."/>
            <person name="Xu B."/>
            <person name="Luo M."/>
            <person name="Wang G."/>
        </authorList>
    </citation>
    <scope>NUCLEOTIDE SEQUENCE [LARGE SCALE GENOMIC DNA]</scope>
    <source>
        <strain evidence="1 2">JL14</strain>
    </source>
</reference>
<evidence type="ECO:0000313" key="1">
    <source>
        <dbReference type="EMBL" id="KGG90698.1"/>
    </source>
</evidence>
<evidence type="ECO:0000313" key="2">
    <source>
        <dbReference type="Proteomes" id="UP000029567"/>
    </source>
</evidence>
<comment type="caution">
    <text evidence="1">The sequence shown here is derived from an EMBL/GenBank/DDBJ whole genome shotgun (WGS) entry which is preliminary data.</text>
</comment>
<dbReference type="Proteomes" id="UP000029567">
    <property type="component" value="Unassembled WGS sequence"/>
</dbReference>
<organism evidence="1 2">
    <name type="scientific">Comamonas thiooxydans</name>
    <dbReference type="NCBI Taxonomy" id="363952"/>
    <lineage>
        <taxon>Bacteria</taxon>
        <taxon>Pseudomonadati</taxon>
        <taxon>Pseudomonadota</taxon>
        <taxon>Betaproteobacteria</taxon>
        <taxon>Burkholderiales</taxon>
        <taxon>Comamonadaceae</taxon>
        <taxon>Comamonas</taxon>
    </lineage>
</organism>